<gene>
    <name evidence="2" type="ORF">Pcinc_042799</name>
</gene>
<dbReference type="AlphaFoldDB" id="A0AAE1BI03"/>
<name>A0AAE1BI03_PETCI</name>
<dbReference type="Proteomes" id="UP001286313">
    <property type="component" value="Unassembled WGS sequence"/>
</dbReference>
<reference evidence="2" key="1">
    <citation type="submission" date="2023-10" db="EMBL/GenBank/DDBJ databases">
        <title>Genome assemblies of two species of porcelain crab, Petrolisthes cinctipes and Petrolisthes manimaculis (Anomura: Porcellanidae).</title>
        <authorList>
            <person name="Angst P."/>
        </authorList>
    </citation>
    <scope>NUCLEOTIDE SEQUENCE</scope>
    <source>
        <strain evidence="2">PB745_01</strain>
        <tissue evidence="2">Gill</tissue>
    </source>
</reference>
<feature type="compositionally biased region" description="Pro residues" evidence="1">
    <location>
        <begin position="35"/>
        <end position="60"/>
    </location>
</feature>
<feature type="compositionally biased region" description="Pro residues" evidence="1">
    <location>
        <begin position="103"/>
        <end position="112"/>
    </location>
</feature>
<accession>A0AAE1BI03</accession>
<sequence>MHLPNLSTSPPTHPLTTLPLAFQTNHTLPLYPSSPALPRPVLPRPAPPRPAPSCPAPPRPALMTRRGGSASGFMQSEVPRNLPSDLQSLSRTPSPQHHVRRPSPLPVGPPLPHHTAAVTSTSSSSFGFPATRGTHISGSPGLHGIPPPPFHPGPSLGGSRTFPFARGANLG</sequence>
<proteinExistence type="predicted"/>
<feature type="region of interest" description="Disordered" evidence="1">
    <location>
        <begin position="31"/>
        <end position="171"/>
    </location>
</feature>
<organism evidence="2 3">
    <name type="scientific">Petrolisthes cinctipes</name>
    <name type="common">Flat porcelain crab</name>
    <dbReference type="NCBI Taxonomy" id="88211"/>
    <lineage>
        <taxon>Eukaryota</taxon>
        <taxon>Metazoa</taxon>
        <taxon>Ecdysozoa</taxon>
        <taxon>Arthropoda</taxon>
        <taxon>Crustacea</taxon>
        <taxon>Multicrustacea</taxon>
        <taxon>Malacostraca</taxon>
        <taxon>Eumalacostraca</taxon>
        <taxon>Eucarida</taxon>
        <taxon>Decapoda</taxon>
        <taxon>Pleocyemata</taxon>
        <taxon>Anomura</taxon>
        <taxon>Galatheoidea</taxon>
        <taxon>Porcellanidae</taxon>
        <taxon>Petrolisthes</taxon>
    </lineage>
</organism>
<evidence type="ECO:0000256" key="1">
    <source>
        <dbReference type="SAM" id="MobiDB-lite"/>
    </source>
</evidence>
<feature type="compositionally biased region" description="Polar residues" evidence="1">
    <location>
        <begin position="84"/>
        <end position="95"/>
    </location>
</feature>
<evidence type="ECO:0000313" key="2">
    <source>
        <dbReference type="EMBL" id="KAK3850502.1"/>
    </source>
</evidence>
<protein>
    <submittedName>
        <fullName evidence="2">Uncharacterized protein</fullName>
    </submittedName>
</protein>
<evidence type="ECO:0000313" key="3">
    <source>
        <dbReference type="Proteomes" id="UP001286313"/>
    </source>
</evidence>
<comment type="caution">
    <text evidence="2">The sequence shown here is derived from an EMBL/GenBank/DDBJ whole genome shotgun (WGS) entry which is preliminary data.</text>
</comment>
<dbReference type="EMBL" id="JAWQEG010008352">
    <property type="protein sequence ID" value="KAK3850502.1"/>
    <property type="molecule type" value="Genomic_DNA"/>
</dbReference>
<keyword evidence="3" id="KW-1185">Reference proteome</keyword>